<dbReference type="Proteomes" id="UP000242791">
    <property type="component" value="Unassembled WGS sequence"/>
</dbReference>
<reference evidence="1 2" key="1">
    <citation type="submission" date="2015-08" db="EMBL/GenBank/DDBJ databases">
        <title>Emmonsia species relationships and genome sequence.</title>
        <authorList>
            <person name="Cuomo C.A."/>
            <person name="Schwartz I.S."/>
            <person name="Kenyon C."/>
            <person name="De Hoog G.S."/>
            <person name="Govender N.P."/>
            <person name="Botha A."/>
            <person name="Moreno L."/>
            <person name="De Vries M."/>
            <person name="Munoz J.F."/>
            <person name="Stielow J.B."/>
        </authorList>
    </citation>
    <scope>NUCLEOTIDE SEQUENCE [LARGE SCALE GENOMIC DNA]</scope>
    <source>
        <strain evidence="1 2">EI222</strain>
    </source>
</reference>
<accession>A0A1J9RIS8</accession>
<dbReference type="AlphaFoldDB" id="A0A1J9RIS8"/>
<dbReference type="EMBL" id="LGTZ01000009">
    <property type="protein sequence ID" value="OJD28439.1"/>
    <property type="molecule type" value="Genomic_DNA"/>
</dbReference>
<gene>
    <name evidence="1" type="ORF">ACJ73_00154</name>
</gene>
<evidence type="ECO:0000313" key="2">
    <source>
        <dbReference type="Proteomes" id="UP000242791"/>
    </source>
</evidence>
<comment type="caution">
    <text evidence="1">The sequence shown here is derived from an EMBL/GenBank/DDBJ whole genome shotgun (WGS) entry which is preliminary data.</text>
</comment>
<sequence>MQVYICRPKSEIRGVDCCDDAVDASQMFRSDRLARRSPAMRSFGERTCLRSILADLYPVWRHTSTIEMLRDGCFDMIKETVSIALGSVAWRLKLRKIGSSPQNIEPSDIACFDMERHNVQGL</sequence>
<evidence type="ECO:0000313" key="1">
    <source>
        <dbReference type="EMBL" id="OJD28439.1"/>
    </source>
</evidence>
<proteinExistence type="predicted"/>
<name>A0A1J9RIS8_9EURO</name>
<keyword evidence="2" id="KW-1185">Reference proteome</keyword>
<organism evidence="1 2">
    <name type="scientific">Blastomyces percursus</name>
    <dbReference type="NCBI Taxonomy" id="1658174"/>
    <lineage>
        <taxon>Eukaryota</taxon>
        <taxon>Fungi</taxon>
        <taxon>Dikarya</taxon>
        <taxon>Ascomycota</taxon>
        <taxon>Pezizomycotina</taxon>
        <taxon>Eurotiomycetes</taxon>
        <taxon>Eurotiomycetidae</taxon>
        <taxon>Onygenales</taxon>
        <taxon>Ajellomycetaceae</taxon>
        <taxon>Blastomyces</taxon>
    </lineage>
</organism>
<protein>
    <submittedName>
        <fullName evidence="1">Uncharacterized protein</fullName>
    </submittedName>
</protein>
<dbReference type="VEuPathDB" id="FungiDB:ACJ73_00154"/>